<dbReference type="OrthoDB" id="5342924at2759"/>
<keyword evidence="1" id="KW-1133">Transmembrane helix</keyword>
<accession>A0A6A6VVS2</accession>
<gene>
    <name evidence="2" type="ORF">EJ05DRAFT_156429</name>
</gene>
<dbReference type="EMBL" id="ML996581">
    <property type="protein sequence ID" value="KAF2754333.1"/>
    <property type="molecule type" value="Genomic_DNA"/>
</dbReference>
<proteinExistence type="predicted"/>
<sequence length="767" mass="85818">MDSTTPRGLDTPDLAYSATYPLLPDKTEQGQTVNCISRPPSSIFKVEPSGRKEPSKVAVSRGLPWPELLTHIVGLGVTITIVWINYRKLYSTKLETILMSNEDVSLNMWQVASKAHELVLVSSLSFIALHYMREYLLGPQGLPFGLLGAPYICGTVSMMFQVPFWFHGVRKLRYAPYATLLLIICILSLFLGPFSAMAMIPRRGWYVVDTPFQDQSGVIYTTNQNQWRTTLNETKTYGGTCNDVSPLLYIEGPCPGVGLSEIMFWWQGHISNGAEAGIVFEDTYSDAQRHLSIGTLERVADFQFGTVSTAITKTILLGAGGLWSYVRENIPSLASINSPEFRIAPETAIYQPIVHVECNTQIWDQNQTTPNITFPTAEIGWNDVSQDPFVLNVESDTWGQWRNFSKRRFSWIRDDRTGNNTSSILALTGLPISERNLYPNPPQYALVPCSIDARWVAANVYYQPRNSTKVSSNVTDNLGELHSRKIGKTGTAEDFRRRYGMSDKPIDIQTDFAKWITNVSIYDHSPDWVSGDVLLSELPIFGPDGYASKFNLSLKASESPIAARDAFFAESISKLMSVLITNGLTAPGLLETVMLDTSTNRSEASLINLRETRSALYLEQGIQISPEEHENMTYLNNEAFKFRFNVRQHGYGWQIDSTSTKVAVCFLLIYCALVTLHFVSIILLWSFGRYKYCSAWGDISALVALAFNSTPDDKLKGTGAGIKKNSTWASLVNVRAVHDDTLEMKLTAVNARSGWEHEKVKIDVKYD</sequence>
<dbReference type="AlphaFoldDB" id="A0A6A6VVS2"/>
<protein>
    <submittedName>
        <fullName evidence="2">Uncharacterized protein</fullName>
    </submittedName>
</protein>
<evidence type="ECO:0000313" key="2">
    <source>
        <dbReference type="EMBL" id="KAF2754333.1"/>
    </source>
</evidence>
<feature type="transmembrane region" description="Helical" evidence="1">
    <location>
        <begin position="667"/>
        <end position="687"/>
    </location>
</feature>
<feature type="transmembrane region" description="Helical" evidence="1">
    <location>
        <begin position="144"/>
        <end position="166"/>
    </location>
</feature>
<feature type="transmembrane region" description="Helical" evidence="1">
    <location>
        <begin position="68"/>
        <end position="86"/>
    </location>
</feature>
<name>A0A6A6VVS2_9PEZI</name>
<evidence type="ECO:0000313" key="3">
    <source>
        <dbReference type="Proteomes" id="UP000799437"/>
    </source>
</evidence>
<dbReference type="GeneID" id="54480428"/>
<keyword evidence="1" id="KW-0812">Transmembrane</keyword>
<evidence type="ECO:0000256" key="1">
    <source>
        <dbReference type="SAM" id="Phobius"/>
    </source>
</evidence>
<dbReference type="Proteomes" id="UP000799437">
    <property type="component" value="Unassembled WGS sequence"/>
</dbReference>
<organism evidence="2 3">
    <name type="scientific">Pseudovirgaria hyperparasitica</name>
    <dbReference type="NCBI Taxonomy" id="470096"/>
    <lineage>
        <taxon>Eukaryota</taxon>
        <taxon>Fungi</taxon>
        <taxon>Dikarya</taxon>
        <taxon>Ascomycota</taxon>
        <taxon>Pezizomycotina</taxon>
        <taxon>Dothideomycetes</taxon>
        <taxon>Dothideomycetes incertae sedis</taxon>
        <taxon>Acrospermales</taxon>
        <taxon>Acrospermaceae</taxon>
        <taxon>Pseudovirgaria</taxon>
    </lineage>
</organism>
<dbReference type="RefSeq" id="XP_033596784.1">
    <property type="nucleotide sequence ID" value="XM_033739374.1"/>
</dbReference>
<feature type="transmembrane region" description="Helical" evidence="1">
    <location>
        <begin position="115"/>
        <end position="132"/>
    </location>
</feature>
<reference evidence="2" key="1">
    <citation type="journal article" date="2020" name="Stud. Mycol.">
        <title>101 Dothideomycetes genomes: a test case for predicting lifestyles and emergence of pathogens.</title>
        <authorList>
            <person name="Haridas S."/>
            <person name="Albert R."/>
            <person name="Binder M."/>
            <person name="Bloem J."/>
            <person name="Labutti K."/>
            <person name="Salamov A."/>
            <person name="Andreopoulos B."/>
            <person name="Baker S."/>
            <person name="Barry K."/>
            <person name="Bills G."/>
            <person name="Bluhm B."/>
            <person name="Cannon C."/>
            <person name="Castanera R."/>
            <person name="Culley D."/>
            <person name="Daum C."/>
            <person name="Ezra D."/>
            <person name="Gonzalez J."/>
            <person name="Henrissat B."/>
            <person name="Kuo A."/>
            <person name="Liang C."/>
            <person name="Lipzen A."/>
            <person name="Lutzoni F."/>
            <person name="Magnuson J."/>
            <person name="Mondo S."/>
            <person name="Nolan M."/>
            <person name="Ohm R."/>
            <person name="Pangilinan J."/>
            <person name="Park H.-J."/>
            <person name="Ramirez L."/>
            <person name="Alfaro M."/>
            <person name="Sun H."/>
            <person name="Tritt A."/>
            <person name="Yoshinaga Y."/>
            <person name="Zwiers L.-H."/>
            <person name="Turgeon B."/>
            <person name="Goodwin S."/>
            <person name="Spatafora J."/>
            <person name="Crous P."/>
            <person name="Grigoriev I."/>
        </authorList>
    </citation>
    <scope>NUCLEOTIDE SEQUENCE</scope>
    <source>
        <strain evidence="2">CBS 121739</strain>
    </source>
</reference>
<keyword evidence="3" id="KW-1185">Reference proteome</keyword>
<feature type="transmembrane region" description="Helical" evidence="1">
    <location>
        <begin position="178"/>
        <end position="200"/>
    </location>
</feature>
<keyword evidence="1" id="KW-0472">Membrane</keyword>